<dbReference type="EMBL" id="BRYA01000361">
    <property type="protein sequence ID" value="GMI47808.1"/>
    <property type="molecule type" value="Genomic_DNA"/>
</dbReference>
<dbReference type="Proteomes" id="UP001165065">
    <property type="component" value="Unassembled WGS sequence"/>
</dbReference>
<evidence type="ECO:0000313" key="3">
    <source>
        <dbReference type="EMBL" id="GMI47808.1"/>
    </source>
</evidence>
<evidence type="ECO:0000256" key="1">
    <source>
        <dbReference type="SAM" id="Coils"/>
    </source>
</evidence>
<gene>
    <name evidence="3" type="ORF">TrCOL_g538</name>
</gene>
<protein>
    <submittedName>
        <fullName evidence="3">Uncharacterized protein</fullName>
    </submittedName>
</protein>
<feature type="region of interest" description="Disordered" evidence="2">
    <location>
        <begin position="186"/>
        <end position="207"/>
    </location>
</feature>
<sequence>MAKNVPSYVLSDKATTQKQERADRDMIMELRRQREHEEQRAKDLTKNNLSLRTLAERKAKEAAALERHLAAAKAKNRDLEDRLSKNGKSMRYNSKMKQPVASNVRDKAKMKELTLVVEKLNAALKALHSQNTENTATLKVLEDALELKAEEFGLDSGNINSANGGAKLLAEVAKLRGELKSLDKANKEKEKQHEEATHQLQQGGEDRQQLELDLNEKKEELNALQEEFNRLGGDVLTQLESDKAGLESEKNALLDYVTESLDNVASLESEKATLQTEVARLTPFELQCEELKHEAAAFDVKMRDSSKDLDKCRNDLSVMEKKREEQQFEIDEMAAMQVELLEQLKNSSAEVDTKTRSISEQQAEIESRDGEIDALSQNLDSTKNSLSATLSELTVVKDKLSSVLPKLDSADAELRLLRTRMRELESVEMENSKLAVEIGVLQPMRTSLDAIAEELRSSSKIFTPGTTKTEFHQGWATSPHITTLLPSLGDRIQSLFNDLSVCEVQSRNLESVLTDERRERTSERGVLSDSLLSKENECRQVSERLKAITDEEGELRMQVEKSRGATSAVSHLRTVWLSHCQDENSGGGGSDMDVVHNIGRALYAGRQAQAAQAANLQKLVESEAMLNMKELELTRLNSENKEVLRQLSSMKASTDSEINALRSENIGVASELESAAELAERQGALAVTLEGRLEALSAERAMLSAQFHASQTEIEQYRSDLSAALSKAMTLTQDNVTLSSTVDSSSPPSAVVVGVCECLDKLSSALPDVTNQLVEARARLEMGEVTRLARSTVKASPMPHVAAATPLPSTLNDSVLLSSGLSVTETLSRQKRDLAAMNKKYLGGQFARSAVEVGASASLRSMQQQTPSISTPTVPRSGMRNELATTGGGGGDKVKGMSTISSSKKNGVPRAPSPGTALLQERLRAAQAQFSLLTK</sequence>
<dbReference type="OrthoDB" id="194112at2759"/>
<accession>A0A9W7GPM6</accession>
<keyword evidence="4" id="KW-1185">Reference proteome</keyword>
<dbReference type="PANTHER" id="PTHR45615:SF80">
    <property type="entry name" value="GRIP DOMAIN-CONTAINING PROTEIN"/>
    <property type="match status" value="1"/>
</dbReference>
<reference evidence="4" key="1">
    <citation type="journal article" date="2023" name="Commun. Biol.">
        <title>Genome analysis of Parmales, the sister group of diatoms, reveals the evolutionary specialization of diatoms from phago-mixotrophs to photoautotrophs.</title>
        <authorList>
            <person name="Ban H."/>
            <person name="Sato S."/>
            <person name="Yoshikawa S."/>
            <person name="Yamada K."/>
            <person name="Nakamura Y."/>
            <person name="Ichinomiya M."/>
            <person name="Sato N."/>
            <person name="Blanc-Mathieu R."/>
            <person name="Endo H."/>
            <person name="Kuwata A."/>
            <person name="Ogata H."/>
        </authorList>
    </citation>
    <scope>NUCLEOTIDE SEQUENCE [LARGE SCALE GENOMIC DNA]</scope>
</reference>
<feature type="compositionally biased region" description="Polar residues" evidence="2">
    <location>
        <begin position="858"/>
        <end position="874"/>
    </location>
</feature>
<organism evidence="3 4">
    <name type="scientific">Triparma columacea</name>
    <dbReference type="NCBI Taxonomy" id="722753"/>
    <lineage>
        <taxon>Eukaryota</taxon>
        <taxon>Sar</taxon>
        <taxon>Stramenopiles</taxon>
        <taxon>Ochrophyta</taxon>
        <taxon>Bolidophyceae</taxon>
        <taxon>Parmales</taxon>
        <taxon>Triparmaceae</taxon>
        <taxon>Triparma</taxon>
    </lineage>
</organism>
<name>A0A9W7GPM6_9STRA</name>
<keyword evidence="1" id="KW-0175">Coiled coil</keyword>
<feature type="region of interest" description="Disordered" evidence="2">
    <location>
        <begin position="858"/>
        <end position="915"/>
    </location>
</feature>
<feature type="region of interest" description="Disordered" evidence="2">
    <location>
        <begin position="1"/>
        <end position="23"/>
    </location>
</feature>
<evidence type="ECO:0000256" key="2">
    <source>
        <dbReference type="SAM" id="MobiDB-lite"/>
    </source>
</evidence>
<feature type="coiled-coil region" evidence="1">
    <location>
        <begin position="619"/>
        <end position="653"/>
    </location>
</feature>
<feature type="coiled-coil region" evidence="1">
    <location>
        <begin position="27"/>
        <end position="82"/>
    </location>
</feature>
<feature type="compositionally biased region" description="Basic and acidic residues" evidence="2">
    <location>
        <begin position="186"/>
        <end position="197"/>
    </location>
</feature>
<dbReference type="AlphaFoldDB" id="A0A9W7GPM6"/>
<evidence type="ECO:0000313" key="4">
    <source>
        <dbReference type="Proteomes" id="UP001165065"/>
    </source>
</evidence>
<proteinExistence type="predicted"/>
<dbReference type="PANTHER" id="PTHR45615">
    <property type="entry name" value="MYOSIN HEAVY CHAIN, NON-MUSCLE"/>
    <property type="match status" value="1"/>
</dbReference>
<comment type="caution">
    <text evidence="3">The sequence shown here is derived from an EMBL/GenBank/DDBJ whole genome shotgun (WGS) entry which is preliminary data.</text>
</comment>